<dbReference type="AlphaFoldDB" id="A0A4P6F0N0"/>
<dbReference type="Proteomes" id="UP000292118">
    <property type="component" value="Chromosome"/>
</dbReference>
<sequence>MTVSLRVMSAGKGYQYLLRSVVTGDGNRSLRTPLTRYYLEEGTPPGYWLGVASASSVTADSRPATR</sequence>
<evidence type="ECO:0000313" key="2">
    <source>
        <dbReference type="Proteomes" id="UP000292118"/>
    </source>
</evidence>
<evidence type="ECO:0000313" key="1">
    <source>
        <dbReference type="EMBL" id="QAY68756.1"/>
    </source>
</evidence>
<dbReference type="KEGG" id="xya:ET471_00760"/>
<accession>A0A4P6F0N0</accession>
<organism evidence="1 2">
    <name type="scientific">Xylanimonas protaetiae</name>
    <dbReference type="NCBI Taxonomy" id="2509457"/>
    <lineage>
        <taxon>Bacteria</taxon>
        <taxon>Bacillati</taxon>
        <taxon>Actinomycetota</taxon>
        <taxon>Actinomycetes</taxon>
        <taxon>Micrococcales</taxon>
        <taxon>Promicromonosporaceae</taxon>
        <taxon>Xylanimonas</taxon>
    </lineage>
</organism>
<dbReference type="EMBL" id="CP035493">
    <property type="protein sequence ID" value="QAY68756.1"/>
    <property type="molecule type" value="Genomic_DNA"/>
</dbReference>
<protein>
    <submittedName>
        <fullName evidence="1">Uncharacterized protein</fullName>
    </submittedName>
</protein>
<dbReference type="OrthoDB" id="4524286at2"/>
<reference evidence="1 2" key="1">
    <citation type="submission" date="2019-01" db="EMBL/GenBank/DDBJ databases">
        <title>Genome sequencing of strain FW10M-9.</title>
        <authorList>
            <person name="Heo J."/>
            <person name="Kim S.-J."/>
            <person name="Kim J.-S."/>
            <person name="Hong S.-B."/>
            <person name="Kwon S.-W."/>
        </authorList>
    </citation>
    <scope>NUCLEOTIDE SEQUENCE [LARGE SCALE GENOMIC DNA]</scope>
    <source>
        <strain evidence="1 2">FW10M-9</strain>
    </source>
</reference>
<gene>
    <name evidence="1" type="ORF">ET471_00760</name>
</gene>
<proteinExistence type="predicted"/>
<dbReference type="RefSeq" id="WP_129186158.1">
    <property type="nucleotide sequence ID" value="NZ_CP035493.1"/>
</dbReference>
<keyword evidence="2" id="KW-1185">Reference proteome</keyword>
<name>A0A4P6F0N0_9MICO</name>